<dbReference type="OrthoDB" id="209085at2"/>
<keyword evidence="9" id="KW-1185">Reference proteome</keyword>
<comment type="function">
    <text evidence="3">Protein-arginine rhamnosyltransferase that catalyzes the transfer of a single rhamnose to elongation factor P (EF-P) on 'Lys-32', a modification required for EF-P-dependent rescue of polyproline stalled ribosomes.</text>
</comment>
<evidence type="ECO:0000256" key="4">
    <source>
        <dbReference type="ARBA" id="ARBA00024346"/>
    </source>
</evidence>
<proteinExistence type="inferred from homology"/>
<accession>A0A1H3E0E6</accession>
<evidence type="ECO:0000313" key="9">
    <source>
        <dbReference type="Proteomes" id="UP000243778"/>
    </source>
</evidence>
<name>A0A1H3E0E6_9PSED</name>
<protein>
    <recommendedName>
        <fullName evidence="5">Protein-arginine rhamnosyltransferase</fullName>
    </recommendedName>
    <alternativeName>
        <fullName evidence="6">EF-P arginine rhamnosyltransferase</fullName>
    </alternativeName>
</protein>
<keyword evidence="2" id="KW-0808">Transferase</keyword>
<evidence type="ECO:0000313" key="8">
    <source>
        <dbReference type="EMBL" id="SDX72107.1"/>
    </source>
</evidence>
<dbReference type="GO" id="GO:0106361">
    <property type="term" value="F:protein-arginine rhamnosyltransferase activity"/>
    <property type="evidence" value="ECO:0007669"/>
    <property type="project" value="InterPro"/>
</dbReference>
<comment type="catalytic activity">
    <reaction evidence="7">
        <text>dTDP-beta-L-rhamnose + L-arginyl-[protein] = N(omega)-(alpha-L-rhamnosyl)-L-arginyl-[protein] + dTDP + H(+)</text>
        <dbReference type="Rhea" id="RHEA:66692"/>
        <dbReference type="Rhea" id="RHEA-COMP:10532"/>
        <dbReference type="Rhea" id="RHEA-COMP:17096"/>
        <dbReference type="ChEBI" id="CHEBI:15378"/>
        <dbReference type="ChEBI" id="CHEBI:29965"/>
        <dbReference type="ChEBI" id="CHEBI:57510"/>
        <dbReference type="ChEBI" id="CHEBI:58369"/>
        <dbReference type="ChEBI" id="CHEBI:167445"/>
    </reaction>
    <physiologicalReaction direction="left-to-right" evidence="7">
        <dbReference type="Rhea" id="RHEA:66693"/>
    </physiologicalReaction>
</comment>
<dbReference type="InterPro" id="IPR016633">
    <property type="entry name" value="EarP"/>
</dbReference>
<reference evidence="9" key="1">
    <citation type="submission" date="2016-10" db="EMBL/GenBank/DDBJ databases">
        <authorList>
            <person name="Varghese N."/>
            <person name="Submissions S."/>
        </authorList>
    </citation>
    <scope>NUCLEOTIDE SEQUENCE [LARGE SCALE GENOMIC DNA]</scope>
    <source>
        <strain evidence="9">NRRL B-59562</strain>
    </source>
</reference>
<evidence type="ECO:0000256" key="7">
    <source>
        <dbReference type="ARBA" id="ARBA00048472"/>
    </source>
</evidence>
<evidence type="ECO:0000256" key="2">
    <source>
        <dbReference type="ARBA" id="ARBA00022679"/>
    </source>
</evidence>
<keyword evidence="1" id="KW-0328">Glycosyltransferase</keyword>
<dbReference type="PIRSF" id="PIRSF015557">
    <property type="entry name" value="UCP015557"/>
    <property type="match status" value="1"/>
</dbReference>
<dbReference type="NCBIfam" id="TIGR03837">
    <property type="entry name" value="efp_Arg_rhamno"/>
    <property type="match status" value="1"/>
</dbReference>
<dbReference type="Pfam" id="PF10093">
    <property type="entry name" value="EarP"/>
    <property type="match status" value="1"/>
</dbReference>
<dbReference type="EMBL" id="FNNU01000005">
    <property type="protein sequence ID" value="SDX72107.1"/>
    <property type="molecule type" value="Genomic_DNA"/>
</dbReference>
<evidence type="ECO:0000256" key="1">
    <source>
        <dbReference type="ARBA" id="ARBA00022676"/>
    </source>
</evidence>
<evidence type="ECO:0000256" key="5">
    <source>
        <dbReference type="ARBA" id="ARBA00024416"/>
    </source>
</evidence>
<gene>
    <name evidence="8" type="ORF">SAMN05216287_3640</name>
</gene>
<dbReference type="AlphaFoldDB" id="A0A1H3E0E6"/>
<organism evidence="8 9">
    <name type="scientific">Pseudomonas kuykendallii</name>
    <dbReference type="NCBI Taxonomy" id="1007099"/>
    <lineage>
        <taxon>Bacteria</taxon>
        <taxon>Pseudomonadati</taxon>
        <taxon>Pseudomonadota</taxon>
        <taxon>Gammaproteobacteria</taxon>
        <taxon>Pseudomonadales</taxon>
        <taxon>Pseudomonadaceae</taxon>
        <taxon>Pseudomonas</taxon>
    </lineage>
</organism>
<comment type="similarity">
    <text evidence="4">Belongs to the glycosyltransferase 104 family.</text>
</comment>
<dbReference type="RefSeq" id="WP_090231048.1">
    <property type="nucleotide sequence ID" value="NZ_FNNU01000005.1"/>
</dbReference>
<dbReference type="STRING" id="1007099.SAMN05216287_3640"/>
<evidence type="ECO:0000256" key="6">
    <source>
        <dbReference type="ARBA" id="ARBA00030025"/>
    </source>
</evidence>
<sequence length="380" mass="42157">MQGRSWDIFCAVVDNFGDIGVTWRLAKQLAREHGQEVRLWVDDLGAFAALCPQADPLAAQQWHEGIEVRQWPQRWPNATEPADVVIEAFACQLPEAYEAAMASHARSLWLNLEYLSAEGWVGNCHALPSLQPNGVRKYFFFPGFVSGTGGLLREGDLLERRKAFQSDPAAQAAFLSGLGVTREAGARLVSLFAYENPALGVWLEALSGDSRPTQLLVPQGRIGTSLAAWLGVESVRAGERFARGALTIQVLSFLSQDDYDRLLWCCDFNAVRGEDSFLRAQWAGRPLLWHIYPQQDDAHWDKLEAFLRLYLEGLSAPAHAAFEALWRAWNAGGAIGAAWTELARHEGELNAHAEHWCAALAVQEDLATQLLAFSRVIPRP</sequence>
<evidence type="ECO:0000256" key="3">
    <source>
        <dbReference type="ARBA" id="ARBA00024303"/>
    </source>
</evidence>
<dbReference type="Proteomes" id="UP000243778">
    <property type="component" value="Unassembled WGS sequence"/>
</dbReference>